<protein>
    <submittedName>
        <fullName evidence="4">Amidophosphoribosyltransferase</fullName>
    </submittedName>
</protein>
<feature type="domain" description="Double zinc ribbon" evidence="3">
    <location>
        <begin position="19"/>
        <end position="77"/>
    </location>
</feature>
<dbReference type="Pfam" id="PF18912">
    <property type="entry name" value="DZR_2"/>
    <property type="match status" value="1"/>
</dbReference>
<evidence type="ECO:0000256" key="1">
    <source>
        <dbReference type="ARBA" id="ARBA00008007"/>
    </source>
</evidence>
<dbReference type="SUPFAM" id="SSF53271">
    <property type="entry name" value="PRTase-like"/>
    <property type="match status" value="1"/>
</dbReference>
<dbReference type="GO" id="GO:0016757">
    <property type="term" value="F:glycosyltransferase activity"/>
    <property type="evidence" value="ECO:0007669"/>
    <property type="project" value="UniProtKB-KW"/>
</dbReference>
<keyword evidence="5" id="KW-1185">Reference proteome</keyword>
<dbReference type="Pfam" id="PF00156">
    <property type="entry name" value="Pribosyltran"/>
    <property type="match status" value="1"/>
</dbReference>
<evidence type="ECO:0000259" key="2">
    <source>
        <dbReference type="Pfam" id="PF00156"/>
    </source>
</evidence>
<dbReference type="InterPro" id="IPR029057">
    <property type="entry name" value="PRTase-like"/>
</dbReference>
<evidence type="ECO:0000259" key="3">
    <source>
        <dbReference type="Pfam" id="PF18912"/>
    </source>
</evidence>
<evidence type="ECO:0000313" key="4">
    <source>
        <dbReference type="EMBL" id="PAK79264.1"/>
    </source>
</evidence>
<comment type="similarity">
    <text evidence="1">Belongs to the ComF/GntX family.</text>
</comment>
<gene>
    <name evidence="4" type="ORF">B8X00_00695</name>
</gene>
<comment type="caution">
    <text evidence="4">The sequence shown here is derived from an EMBL/GenBank/DDBJ whole genome shotgun (WGS) entry which is preliminary data.</text>
</comment>
<accession>A0A269Y143</accession>
<dbReference type="InterPro" id="IPR051910">
    <property type="entry name" value="ComF/GntX_DNA_util-trans"/>
</dbReference>
<dbReference type="InterPro" id="IPR000836">
    <property type="entry name" value="PRTase_dom"/>
</dbReference>
<dbReference type="Gene3D" id="3.40.50.2020">
    <property type="match status" value="1"/>
</dbReference>
<name>A0A269Y143_9PROT</name>
<keyword evidence="4" id="KW-0808">Transferase</keyword>
<feature type="domain" description="Phosphoribosyltransferase" evidence="2">
    <location>
        <begin position="175"/>
        <end position="245"/>
    </location>
</feature>
<dbReference type="RefSeq" id="WP_095348892.1">
    <property type="nucleotide sequence ID" value="NZ_JBDNMF010000004.1"/>
</dbReference>
<dbReference type="InterPro" id="IPR044005">
    <property type="entry name" value="DZR_2"/>
</dbReference>
<dbReference type="EMBL" id="NCXK01000001">
    <property type="protein sequence ID" value="PAK79264.1"/>
    <property type="molecule type" value="Genomic_DNA"/>
</dbReference>
<sequence length="260" mass="27910">MLGARAVAQLRALGQMGLGVLYPPACLHCGADVAQHGLLCASCFAHVRVVVAPFCKACAVPQVSAAMLGVNDLCPACERHPPVWGQARAAFVYESVARELILKLKYADQTENTSFLAQQMVRIGQDIVCGDALVVPVPVHRWRLFRRRYNQAALLAHGVAKLGGLHCLPDALVRVRSTVPLASFSRQARWDEVAQAMSVRRTRAHRVRGRDIVLVDDLLTTGATATACTNALLQAGARSVSLLVAGVVPARPEVDIDQPG</sequence>
<dbReference type="Proteomes" id="UP000216151">
    <property type="component" value="Unassembled WGS sequence"/>
</dbReference>
<proteinExistence type="inferred from homology"/>
<evidence type="ECO:0000313" key="5">
    <source>
        <dbReference type="Proteomes" id="UP000216151"/>
    </source>
</evidence>
<organism evidence="4 5">
    <name type="scientific">Acetobacter fabarum</name>
    <dbReference type="NCBI Taxonomy" id="483199"/>
    <lineage>
        <taxon>Bacteria</taxon>
        <taxon>Pseudomonadati</taxon>
        <taxon>Pseudomonadota</taxon>
        <taxon>Alphaproteobacteria</taxon>
        <taxon>Acetobacterales</taxon>
        <taxon>Acetobacteraceae</taxon>
        <taxon>Acetobacter</taxon>
    </lineage>
</organism>
<dbReference type="OrthoDB" id="9779910at2"/>
<dbReference type="AlphaFoldDB" id="A0A269Y143"/>
<keyword evidence="4" id="KW-0328">Glycosyltransferase</keyword>
<dbReference type="PANTHER" id="PTHR47505">
    <property type="entry name" value="DNA UTILIZATION PROTEIN YHGH"/>
    <property type="match status" value="1"/>
</dbReference>
<dbReference type="PANTHER" id="PTHR47505:SF1">
    <property type="entry name" value="DNA UTILIZATION PROTEIN YHGH"/>
    <property type="match status" value="1"/>
</dbReference>
<reference evidence="4 5" key="1">
    <citation type="submission" date="2017-04" db="EMBL/GenBank/DDBJ databases">
        <title>Kefir bacterial isolates.</title>
        <authorList>
            <person name="Kim Y."/>
            <person name="Blasche S."/>
            <person name="Patil K.R."/>
        </authorList>
    </citation>
    <scope>NUCLEOTIDE SEQUENCE [LARGE SCALE GENOMIC DNA]</scope>
    <source>
        <strain evidence="4 5">KR</strain>
    </source>
</reference>